<dbReference type="PROSITE" id="PS51462">
    <property type="entry name" value="NUDIX"/>
    <property type="match status" value="1"/>
</dbReference>
<dbReference type="Pfam" id="PF00293">
    <property type="entry name" value="NUDIX"/>
    <property type="match status" value="1"/>
</dbReference>
<keyword evidence="5" id="KW-1185">Reference proteome</keyword>
<dbReference type="Gene3D" id="3.90.79.10">
    <property type="entry name" value="Nucleoside Triphosphate Pyrophosphohydrolase"/>
    <property type="match status" value="1"/>
</dbReference>
<dbReference type="GO" id="GO:0046872">
    <property type="term" value="F:metal ion binding"/>
    <property type="evidence" value="ECO:0007669"/>
    <property type="project" value="UniProtKB-KW"/>
</dbReference>
<dbReference type="SUPFAM" id="SSF55811">
    <property type="entry name" value="Nudix"/>
    <property type="match status" value="1"/>
</dbReference>
<dbReference type="InterPro" id="IPR000086">
    <property type="entry name" value="NUDIX_hydrolase_dom"/>
</dbReference>
<dbReference type="PANTHER" id="PTHR12629:SF0">
    <property type="entry name" value="DIPHOSPHOINOSITOL-POLYPHOSPHATE DIPHOSPHATASE"/>
    <property type="match status" value="1"/>
</dbReference>
<comment type="caution">
    <text evidence="4">The sequence shown here is derived from an EMBL/GenBank/DDBJ whole genome shotgun (WGS) entry which is preliminary data.</text>
</comment>
<feature type="non-terminal residue" evidence="4">
    <location>
        <position position="1"/>
    </location>
</feature>
<sequence>FASEARTGRENQNYDDQSARQVAGCVPIDVKNRRVLLVQSSKRAFVWVLPKGGWENDETSEQAAARETYEEG</sequence>
<evidence type="ECO:0000256" key="2">
    <source>
        <dbReference type="ARBA" id="ARBA00022801"/>
    </source>
</evidence>
<name>A0A1X2GMH8_9FUNG</name>
<proteinExistence type="predicted"/>
<protein>
    <recommendedName>
        <fullName evidence="3">Nudix hydrolase domain-containing protein</fullName>
    </recommendedName>
</protein>
<gene>
    <name evidence="4" type="ORF">DM01DRAFT_1272166</name>
</gene>
<evidence type="ECO:0000256" key="1">
    <source>
        <dbReference type="ARBA" id="ARBA00022723"/>
    </source>
</evidence>
<dbReference type="PANTHER" id="PTHR12629">
    <property type="entry name" value="DIPHOSPHOINOSITOL POLYPHOSPHATE PHOSPHOHYDROLASE"/>
    <property type="match status" value="1"/>
</dbReference>
<evidence type="ECO:0000259" key="3">
    <source>
        <dbReference type="PROSITE" id="PS51462"/>
    </source>
</evidence>
<dbReference type="GO" id="GO:0005634">
    <property type="term" value="C:nucleus"/>
    <property type="evidence" value="ECO:0007669"/>
    <property type="project" value="TreeGrafter"/>
</dbReference>
<dbReference type="InterPro" id="IPR015797">
    <property type="entry name" value="NUDIX_hydrolase-like_dom_sf"/>
</dbReference>
<dbReference type="Proteomes" id="UP000242146">
    <property type="component" value="Unassembled WGS sequence"/>
</dbReference>
<accession>A0A1X2GMH8</accession>
<keyword evidence="1" id="KW-0479">Metal-binding</keyword>
<evidence type="ECO:0000313" key="4">
    <source>
        <dbReference type="EMBL" id="ORX57379.1"/>
    </source>
</evidence>
<dbReference type="OrthoDB" id="2011998at2759"/>
<organism evidence="4 5">
    <name type="scientific">Hesseltinella vesiculosa</name>
    <dbReference type="NCBI Taxonomy" id="101127"/>
    <lineage>
        <taxon>Eukaryota</taxon>
        <taxon>Fungi</taxon>
        <taxon>Fungi incertae sedis</taxon>
        <taxon>Mucoromycota</taxon>
        <taxon>Mucoromycotina</taxon>
        <taxon>Mucoromycetes</taxon>
        <taxon>Mucorales</taxon>
        <taxon>Cunninghamellaceae</taxon>
        <taxon>Hesseltinella</taxon>
    </lineage>
</organism>
<dbReference type="EMBL" id="MCGT01000008">
    <property type="protein sequence ID" value="ORX57379.1"/>
    <property type="molecule type" value="Genomic_DNA"/>
</dbReference>
<dbReference type="GO" id="GO:0005737">
    <property type="term" value="C:cytoplasm"/>
    <property type="evidence" value="ECO:0007669"/>
    <property type="project" value="TreeGrafter"/>
</dbReference>
<reference evidence="4 5" key="1">
    <citation type="submission" date="2016-07" db="EMBL/GenBank/DDBJ databases">
        <title>Pervasive Adenine N6-methylation of Active Genes in Fungi.</title>
        <authorList>
            <consortium name="DOE Joint Genome Institute"/>
            <person name="Mondo S.J."/>
            <person name="Dannebaum R.O."/>
            <person name="Kuo R.C."/>
            <person name="Labutti K."/>
            <person name="Haridas S."/>
            <person name="Kuo A."/>
            <person name="Salamov A."/>
            <person name="Ahrendt S.R."/>
            <person name="Lipzen A."/>
            <person name="Sullivan W."/>
            <person name="Andreopoulos W.B."/>
            <person name="Clum A."/>
            <person name="Lindquist E."/>
            <person name="Daum C."/>
            <person name="Ramamoorthy G.K."/>
            <person name="Gryganskyi A."/>
            <person name="Culley D."/>
            <person name="Magnuson J.K."/>
            <person name="James T.Y."/>
            <person name="O'Malley M.A."/>
            <person name="Stajich J.E."/>
            <person name="Spatafora J.W."/>
            <person name="Visel A."/>
            <person name="Grigoriev I.V."/>
        </authorList>
    </citation>
    <scope>NUCLEOTIDE SEQUENCE [LARGE SCALE GENOMIC DNA]</scope>
    <source>
        <strain evidence="4 5">NRRL 3301</strain>
    </source>
</reference>
<evidence type="ECO:0000313" key="5">
    <source>
        <dbReference type="Proteomes" id="UP000242146"/>
    </source>
</evidence>
<feature type="non-terminal residue" evidence="4">
    <location>
        <position position="72"/>
    </location>
</feature>
<feature type="domain" description="Nudix hydrolase" evidence="3">
    <location>
        <begin position="18"/>
        <end position="72"/>
    </location>
</feature>
<dbReference type="STRING" id="101127.A0A1X2GMH8"/>
<dbReference type="GO" id="GO:0016787">
    <property type="term" value="F:hydrolase activity"/>
    <property type="evidence" value="ECO:0007669"/>
    <property type="project" value="UniProtKB-KW"/>
</dbReference>
<dbReference type="AlphaFoldDB" id="A0A1X2GMH8"/>
<keyword evidence="2" id="KW-0378">Hydrolase</keyword>